<proteinExistence type="predicted"/>
<feature type="domain" description="IclR-ED" evidence="7">
    <location>
        <begin position="71"/>
        <end position="254"/>
    </location>
</feature>
<protein>
    <recommendedName>
        <fullName evidence="4">HTH-type transcriptional repressor AllR</fullName>
    </recommendedName>
    <alternativeName>
        <fullName evidence="5">Negative regulator of allantoin and glyoxylate utilization operons</fullName>
    </alternativeName>
</protein>
<dbReference type="InterPro" id="IPR050707">
    <property type="entry name" value="HTH_MetabolicPath_Reg"/>
</dbReference>
<gene>
    <name evidence="8" type="ORF">KDW95_05695</name>
</gene>
<sequence>MAVQRREKGSAISRVMEIIEAVSRAERPLSPADLALQLDIPKPSVHRLLQQLEAEGYLQTNMRGLLVPADRLHGIALGVLYTSRFKALRQAILKKLAAEVGETCGIAIPDGTEMIYYDRVQTNWPLQIYLPVGSHTPVGCTASGKLYLSSLGETQRQRIIQQLVLEKRTRNTLTDPLELESTLLAVAANECGTDNEEFVDGMVAFAVPIKDASGRLMACLFTHAPILRKTLDELLEFEPLLRQAALELGDLVTDTPSAKNERLV</sequence>
<keyword evidence="9" id="KW-1185">Reference proteome</keyword>
<evidence type="ECO:0000256" key="5">
    <source>
        <dbReference type="ARBA" id="ARBA00042627"/>
    </source>
</evidence>
<dbReference type="SUPFAM" id="SSF46785">
    <property type="entry name" value="Winged helix' DNA-binding domain"/>
    <property type="match status" value="1"/>
</dbReference>
<dbReference type="PANTHER" id="PTHR30136:SF24">
    <property type="entry name" value="HTH-TYPE TRANSCRIPTIONAL REPRESSOR ALLR"/>
    <property type="match status" value="1"/>
</dbReference>
<dbReference type="SUPFAM" id="SSF55781">
    <property type="entry name" value="GAF domain-like"/>
    <property type="match status" value="1"/>
</dbReference>
<dbReference type="InterPro" id="IPR029016">
    <property type="entry name" value="GAF-like_dom_sf"/>
</dbReference>
<keyword evidence="2" id="KW-0238">DNA-binding</keyword>
<dbReference type="Gene3D" id="1.10.10.10">
    <property type="entry name" value="Winged helix-like DNA-binding domain superfamily/Winged helix DNA-binding domain"/>
    <property type="match status" value="1"/>
</dbReference>
<dbReference type="InterPro" id="IPR014757">
    <property type="entry name" value="Tscrpt_reg_IclR_C"/>
</dbReference>
<evidence type="ECO:0000256" key="1">
    <source>
        <dbReference type="ARBA" id="ARBA00023015"/>
    </source>
</evidence>
<dbReference type="InterPro" id="IPR036390">
    <property type="entry name" value="WH_DNA-bd_sf"/>
</dbReference>
<evidence type="ECO:0000313" key="8">
    <source>
        <dbReference type="EMBL" id="UTW13155.1"/>
    </source>
</evidence>
<dbReference type="InterPro" id="IPR005471">
    <property type="entry name" value="Tscrpt_reg_IclR_N"/>
</dbReference>
<dbReference type="PANTHER" id="PTHR30136">
    <property type="entry name" value="HELIX-TURN-HELIX TRANSCRIPTIONAL REGULATOR, ICLR FAMILY"/>
    <property type="match status" value="1"/>
</dbReference>
<dbReference type="RefSeq" id="WP_255855321.1">
    <property type="nucleotide sequence ID" value="NZ_CP073347.1"/>
</dbReference>
<evidence type="ECO:0000259" key="7">
    <source>
        <dbReference type="PROSITE" id="PS51078"/>
    </source>
</evidence>
<evidence type="ECO:0000313" key="9">
    <source>
        <dbReference type="Proteomes" id="UP001058461"/>
    </source>
</evidence>
<dbReference type="Proteomes" id="UP001058461">
    <property type="component" value="Chromosome"/>
</dbReference>
<dbReference type="Gene3D" id="3.30.450.40">
    <property type="match status" value="1"/>
</dbReference>
<evidence type="ECO:0000259" key="6">
    <source>
        <dbReference type="PROSITE" id="PS51077"/>
    </source>
</evidence>
<dbReference type="PROSITE" id="PS51077">
    <property type="entry name" value="HTH_ICLR"/>
    <property type="match status" value="1"/>
</dbReference>
<dbReference type="EMBL" id="CP073347">
    <property type="protein sequence ID" value="UTW13155.1"/>
    <property type="molecule type" value="Genomic_DNA"/>
</dbReference>
<keyword evidence="1" id="KW-0805">Transcription regulation</keyword>
<dbReference type="Pfam" id="PF09339">
    <property type="entry name" value="HTH_IclR"/>
    <property type="match status" value="1"/>
</dbReference>
<accession>A0ABY5HL87</accession>
<organism evidence="8 9">
    <name type="scientific">Marinobacterium rhizophilum</name>
    <dbReference type="NCBI Taxonomy" id="420402"/>
    <lineage>
        <taxon>Bacteria</taxon>
        <taxon>Pseudomonadati</taxon>
        <taxon>Pseudomonadota</taxon>
        <taxon>Gammaproteobacteria</taxon>
        <taxon>Oceanospirillales</taxon>
        <taxon>Oceanospirillaceae</taxon>
        <taxon>Marinobacterium</taxon>
    </lineage>
</organism>
<dbReference type="InterPro" id="IPR036388">
    <property type="entry name" value="WH-like_DNA-bd_sf"/>
</dbReference>
<evidence type="ECO:0000256" key="3">
    <source>
        <dbReference type="ARBA" id="ARBA00023163"/>
    </source>
</evidence>
<evidence type="ECO:0000256" key="2">
    <source>
        <dbReference type="ARBA" id="ARBA00023125"/>
    </source>
</evidence>
<name>A0ABY5HL87_9GAMM</name>
<dbReference type="Pfam" id="PF01614">
    <property type="entry name" value="IclR_C"/>
    <property type="match status" value="1"/>
</dbReference>
<reference evidence="8" key="1">
    <citation type="submission" date="2021-04" db="EMBL/GenBank/DDBJ databases">
        <title>Oceanospirillales bacteria with DddD are important DMSP degraders in coastal seawater.</title>
        <authorList>
            <person name="Liu J."/>
        </authorList>
    </citation>
    <scope>NUCLEOTIDE SEQUENCE</scope>
    <source>
        <strain evidence="8">D13-1</strain>
    </source>
</reference>
<feature type="domain" description="HTH iclR-type" evidence="6">
    <location>
        <begin position="9"/>
        <end position="79"/>
    </location>
</feature>
<dbReference type="SMART" id="SM00346">
    <property type="entry name" value="HTH_ICLR"/>
    <property type="match status" value="1"/>
</dbReference>
<evidence type="ECO:0000256" key="4">
    <source>
        <dbReference type="ARBA" id="ARBA00040379"/>
    </source>
</evidence>
<dbReference type="PROSITE" id="PS51078">
    <property type="entry name" value="ICLR_ED"/>
    <property type="match status" value="1"/>
</dbReference>
<keyword evidence="3" id="KW-0804">Transcription</keyword>